<sequence length="360" mass="41640">MTVRIDRKRVGIHLLFWLVYCCYAILDYSWDMRNSFDLRNALPLFTELPVIVAMVYINLYGLMPRFFYTKRYIVYASMLILLMIGAELICAFTNVHIWVPWELSHHVPGVSTDDLVFLQPICILQAATHFYPVVALTMLFKLRNNAFQNEKRLREVEHEKFNAELHSLKAQLHPHFFFNTLNSIYSLSLKKSERSPGVVLRLSELMHYILYEANASSVLLTDDLLHLTNYIGIEQTRFADRLDLSFQYSGDIENKTITPLLLLPFVENAFKHGLVNELDKAWITIDLKVAGGQLYFKTANSYSAVSKPVSSTGVGLTNVRRRLELVYPGRHELNIVQQDQVFSIDLKLQLHEQDQVRHSG</sequence>
<accession>A0A8J2U7U0</accession>
<evidence type="ECO:0000259" key="2">
    <source>
        <dbReference type="Pfam" id="PF06580"/>
    </source>
</evidence>
<evidence type="ECO:0000256" key="1">
    <source>
        <dbReference type="SAM" id="Phobius"/>
    </source>
</evidence>
<feature type="transmembrane region" description="Helical" evidence="1">
    <location>
        <begin position="42"/>
        <end position="60"/>
    </location>
</feature>
<feature type="transmembrane region" description="Helical" evidence="1">
    <location>
        <begin position="117"/>
        <end position="142"/>
    </location>
</feature>
<feature type="transmembrane region" description="Helical" evidence="1">
    <location>
        <begin position="72"/>
        <end position="97"/>
    </location>
</feature>
<dbReference type="PANTHER" id="PTHR34220:SF7">
    <property type="entry name" value="SENSOR HISTIDINE KINASE YPDA"/>
    <property type="match status" value="1"/>
</dbReference>
<dbReference type="Proteomes" id="UP000607559">
    <property type="component" value="Unassembled WGS sequence"/>
</dbReference>
<keyword evidence="1" id="KW-1133">Transmembrane helix</keyword>
<dbReference type="GO" id="GO:0000155">
    <property type="term" value="F:phosphorelay sensor kinase activity"/>
    <property type="evidence" value="ECO:0007669"/>
    <property type="project" value="InterPro"/>
</dbReference>
<dbReference type="RefSeq" id="WP_188928124.1">
    <property type="nucleotide sequence ID" value="NZ_BMJC01000001.1"/>
</dbReference>
<dbReference type="InterPro" id="IPR036890">
    <property type="entry name" value="HATPase_C_sf"/>
</dbReference>
<reference evidence="3" key="1">
    <citation type="journal article" date="2014" name="Int. J. Syst. Evol. Microbiol.">
        <title>Complete genome sequence of Corynebacterium casei LMG S-19264T (=DSM 44701T), isolated from a smear-ripened cheese.</title>
        <authorList>
            <consortium name="US DOE Joint Genome Institute (JGI-PGF)"/>
            <person name="Walter F."/>
            <person name="Albersmeier A."/>
            <person name="Kalinowski J."/>
            <person name="Ruckert C."/>
        </authorList>
    </citation>
    <scope>NUCLEOTIDE SEQUENCE</scope>
    <source>
        <strain evidence="3">CGMCC 1.15448</strain>
    </source>
</reference>
<evidence type="ECO:0000313" key="3">
    <source>
        <dbReference type="EMBL" id="GGA84635.1"/>
    </source>
</evidence>
<dbReference type="Pfam" id="PF06580">
    <property type="entry name" value="His_kinase"/>
    <property type="match status" value="1"/>
</dbReference>
<keyword evidence="1" id="KW-0812">Transmembrane</keyword>
<dbReference type="GO" id="GO:0016020">
    <property type="term" value="C:membrane"/>
    <property type="evidence" value="ECO:0007669"/>
    <property type="project" value="InterPro"/>
</dbReference>
<dbReference type="SUPFAM" id="SSF55874">
    <property type="entry name" value="ATPase domain of HSP90 chaperone/DNA topoisomerase II/histidine kinase"/>
    <property type="match status" value="1"/>
</dbReference>
<gene>
    <name evidence="3" type="ORF">GCM10011511_04610</name>
</gene>
<reference evidence="3" key="2">
    <citation type="submission" date="2020-09" db="EMBL/GenBank/DDBJ databases">
        <authorList>
            <person name="Sun Q."/>
            <person name="Zhou Y."/>
        </authorList>
    </citation>
    <scope>NUCLEOTIDE SEQUENCE</scope>
    <source>
        <strain evidence="3">CGMCC 1.15448</strain>
    </source>
</reference>
<dbReference type="InterPro" id="IPR010559">
    <property type="entry name" value="Sig_transdc_His_kin_internal"/>
</dbReference>
<name>A0A8J2U7U0_9BACT</name>
<comment type="caution">
    <text evidence="3">The sequence shown here is derived from an EMBL/GenBank/DDBJ whole genome shotgun (WGS) entry which is preliminary data.</text>
</comment>
<protein>
    <recommendedName>
        <fullName evidence="2">Signal transduction histidine kinase internal region domain-containing protein</fullName>
    </recommendedName>
</protein>
<organism evidence="3 4">
    <name type="scientific">Puia dinghuensis</name>
    <dbReference type="NCBI Taxonomy" id="1792502"/>
    <lineage>
        <taxon>Bacteria</taxon>
        <taxon>Pseudomonadati</taxon>
        <taxon>Bacteroidota</taxon>
        <taxon>Chitinophagia</taxon>
        <taxon>Chitinophagales</taxon>
        <taxon>Chitinophagaceae</taxon>
        <taxon>Puia</taxon>
    </lineage>
</organism>
<feature type="transmembrane region" description="Helical" evidence="1">
    <location>
        <begin position="12"/>
        <end position="30"/>
    </location>
</feature>
<dbReference type="Gene3D" id="3.30.565.10">
    <property type="entry name" value="Histidine kinase-like ATPase, C-terminal domain"/>
    <property type="match status" value="1"/>
</dbReference>
<feature type="domain" description="Signal transduction histidine kinase internal region" evidence="2">
    <location>
        <begin position="163"/>
        <end position="242"/>
    </location>
</feature>
<keyword evidence="4" id="KW-1185">Reference proteome</keyword>
<evidence type="ECO:0000313" key="4">
    <source>
        <dbReference type="Proteomes" id="UP000607559"/>
    </source>
</evidence>
<dbReference type="InterPro" id="IPR050640">
    <property type="entry name" value="Bact_2-comp_sensor_kinase"/>
</dbReference>
<keyword evidence="1" id="KW-0472">Membrane</keyword>
<dbReference type="EMBL" id="BMJC01000001">
    <property type="protein sequence ID" value="GGA84635.1"/>
    <property type="molecule type" value="Genomic_DNA"/>
</dbReference>
<dbReference type="PANTHER" id="PTHR34220">
    <property type="entry name" value="SENSOR HISTIDINE KINASE YPDA"/>
    <property type="match status" value="1"/>
</dbReference>
<proteinExistence type="predicted"/>
<dbReference type="AlphaFoldDB" id="A0A8J2U7U0"/>